<dbReference type="InterPro" id="IPR005119">
    <property type="entry name" value="LysR_subst-bd"/>
</dbReference>
<keyword evidence="4" id="KW-0804">Transcription</keyword>
<dbReference type="CDD" id="cd05466">
    <property type="entry name" value="PBP2_LTTR_substrate"/>
    <property type="match status" value="1"/>
</dbReference>
<dbReference type="SUPFAM" id="SSF53850">
    <property type="entry name" value="Periplasmic binding protein-like II"/>
    <property type="match status" value="1"/>
</dbReference>
<dbReference type="PANTHER" id="PTHR30126:SF5">
    <property type="entry name" value="HTH-TYPE TRANSCRIPTIONAL ACTIVATOR CMPR"/>
    <property type="match status" value="1"/>
</dbReference>
<keyword evidence="7" id="KW-1185">Reference proteome</keyword>
<name>A0ABU3F5X5_9ENTE</name>
<organism evidence="6 7">
    <name type="scientific">Enterococcus hulanensis</name>
    <dbReference type="NCBI Taxonomy" id="2559929"/>
    <lineage>
        <taxon>Bacteria</taxon>
        <taxon>Bacillati</taxon>
        <taxon>Bacillota</taxon>
        <taxon>Bacilli</taxon>
        <taxon>Lactobacillales</taxon>
        <taxon>Enterococcaceae</taxon>
        <taxon>Enterococcus</taxon>
    </lineage>
</organism>
<protein>
    <submittedName>
        <fullName evidence="6">LysR family transcriptional regulator</fullName>
    </submittedName>
</protein>
<dbReference type="Gene3D" id="1.10.10.10">
    <property type="entry name" value="Winged helix-like DNA-binding domain superfamily/Winged helix DNA-binding domain"/>
    <property type="match status" value="1"/>
</dbReference>
<evidence type="ECO:0000313" key="6">
    <source>
        <dbReference type="EMBL" id="MDT2602312.1"/>
    </source>
</evidence>
<evidence type="ECO:0000256" key="3">
    <source>
        <dbReference type="ARBA" id="ARBA00023125"/>
    </source>
</evidence>
<dbReference type="Proteomes" id="UP001252875">
    <property type="component" value="Unassembled WGS sequence"/>
</dbReference>
<evidence type="ECO:0000256" key="4">
    <source>
        <dbReference type="ARBA" id="ARBA00023163"/>
    </source>
</evidence>
<accession>A0ABU3F5X5</accession>
<evidence type="ECO:0000259" key="5">
    <source>
        <dbReference type="PROSITE" id="PS50931"/>
    </source>
</evidence>
<dbReference type="EMBL" id="JARPYI010000018">
    <property type="protein sequence ID" value="MDT2602312.1"/>
    <property type="molecule type" value="Genomic_DNA"/>
</dbReference>
<gene>
    <name evidence="6" type="ORF">P7D85_21340</name>
</gene>
<dbReference type="Pfam" id="PF00126">
    <property type="entry name" value="HTH_1"/>
    <property type="match status" value="1"/>
</dbReference>
<evidence type="ECO:0000256" key="1">
    <source>
        <dbReference type="ARBA" id="ARBA00009437"/>
    </source>
</evidence>
<dbReference type="Pfam" id="PF03466">
    <property type="entry name" value="LysR_substrate"/>
    <property type="match status" value="1"/>
</dbReference>
<dbReference type="SUPFAM" id="SSF46785">
    <property type="entry name" value="Winged helix' DNA-binding domain"/>
    <property type="match status" value="1"/>
</dbReference>
<dbReference type="RefSeq" id="WP_311823568.1">
    <property type="nucleotide sequence ID" value="NZ_JARPYF010000017.1"/>
</dbReference>
<keyword evidence="2" id="KW-0805">Transcription regulation</keyword>
<keyword evidence="3" id="KW-0238">DNA-binding</keyword>
<feature type="domain" description="HTH lysR-type" evidence="5">
    <location>
        <begin position="1"/>
        <end position="58"/>
    </location>
</feature>
<proteinExistence type="inferred from homology"/>
<sequence length="295" mass="33461">MDTKNLLTLKTIVRTGSFQNAAETLGYTPSTITFQVRQLEQELSIKLFEKLGRRMVLTKAGENILPLVDTVLQSCDTIHNYGKSLEQLQGSLTIAMPETLLIYRMQEVLADFKQQAPNVKLYIQVGNCDKVREEVLSGGIDIGIHYDVCGENNSIRAEVIDYHQACLVAYPELPEAESDFVSANQVKQVDLINYYADSIFQNIIDDYLKKKHILISTTMELWSIEAIKQNVINQIGIAYLPEVAVKKELEQGKLKKLALDSDNDQIIPAVCEVHKNKWLSPQMELFLKLIRETKK</sequence>
<comment type="similarity">
    <text evidence="1">Belongs to the LysR transcriptional regulatory family.</text>
</comment>
<reference evidence="6 7" key="1">
    <citation type="submission" date="2023-03" db="EMBL/GenBank/DDBJ databases">
        <authorList>
            <person name="Shen W."/>
            <person name="Cai J."/>
        </authorList>
    </citation>
    <scope>NUCLEOTIDE SEQUENCE [LARGE SCALE GENOMIC DNA]</scope>
    <source>
        <strain evidence="6 7">D6-4</strain>
    </source>
</reference>
<comment type="caution">
    <text evidence="6">The sequence shown here is derived from an EMBL/GenBank/DDBJ whole genome shotgun (WGS) entry which is preliminary data.</text>
</comment>
<dbReference type="PROSITE" id="PS50931">
    <property type="entry name" value="HTH_LYSR"/>
    <property type="match status" value="1"/>
</dbReference>
<dbReference type="PANTHER" id="PTHR30126">
    <property type="entry name" value="HTH-TYPE TRANSCRIPTIONAL REGULATOR"/>
    <property type="match status" value="1"/>
</dbReference>
<dbReference type="InterPro" id="IPR000847">
    <property type="entry name" value="LysR_HTH_N"/>
</dbReference>
<dbReference type="InterPro" id="IPR036388">
    <property type="entry name" value="WH-like_DNA-bd_sf"/>
</dbReference>
<dbReference type="InterPro" id="IPR036390">
    <property type="entry name" value="WH_DNA-bd_sf"/>
</dbReference>
<evidence type="ECO:0000313" key="7">
    <source>
        <dbReference type="Proteomes" id="UP001252875"/>
    </source>
</evidence>
<dbReference type="Gene3D" id="3.40.190.290">
    <property type="match status" value="1"/>
</dbReference>
<evidence type="ECO:0000256" key="2">
    <source>
        <dbReference type="ARBA" id="ARBA00023015"/>
    </source>
</evidence>